<dbReference type="Pfam" id="PF08327">
    <property type="entry name" value="AHSA1"/>
    <property type="match status" value="1"/>
</dbReference>
<dbReference type="InterPro" id="IPR023393">
    <property type="entry name" value="START-like_dom_sf"/>
</dbReference>
<organism evidence="3 4">
    <name type="scientific">Brachybacterium halotolerans</name>
    <dbReference type="NCBI Taxonomy" id="2795215"/>
    <lineage>
        <taxon>Bacteria</taxon>
        <taxon>Bacillati</taxon>
        <taxon>Actinomycetota</taxon>
        <taxon>Actinomycetes</taxon>
        <taxon>Micrococcales</taxon>
        <taxon>Dermabacteraceae</taxon>
        <taxon>Brachybacterium</taxon>
    </lineage>
</organism>
<keyword evidence="4" id="KW-1185">Reference proteome</keyword>
<comment type="similarity">
    <text evidence="1">Belongs to the AHA1 family.</text>
</comment>
<proteinExistence type="inferred from homology"/>
<dbReference type="Gene3D" id="3.30.530.20">
    <property type="match status" value="1"/>
</dbReference>
<protein>
    <submittedName>
        <fullName evidence="3">SRPBCC domain-containing protein</fullName>
    </submittedName>
</protein>
<evidence type="ECO:0000256" key="1">
    <source>
        <dbReference type="ARBA" id="ARBA00006817"/>
    </source>
</evidence>
<reference evidence="3 4" key="1">
    <citation type="submission" date="2020-12" db="EMBL/GenBank/DDBJ databases">
        <title>Brachybacterium sp. MASK1Z-5, whole genome shotgun sequence.</title>
        <authorList>
            <person name="Tuo L."/>
        </authorList>
    </citation>
    <scope>NUCLEOTIDE SEQUENCE [LARGE SCALE GENOMIC DNA]</scope>
    <source>
        <strain evidence="3 4">MASK1Z-5</strain>
    </source>
</reference>
<dbReference type="SUPFAM" id="SSF55961">
    <property type="entry name" value="Bet v1-like"/>
    <property type="match status" value="1"/>
</dbReference>
<accession>A0ABS1BDA0</accession>
<name>A0ABS1BDA0_9MICO</name>
<gene>
    <name evidence="3" type="ORF">I8D64_14625</name>
</gene>
<dbReference type="InterPro" id="IPR013538">
    <property type="entry name" value="ASHA1/2-like_C"/>
</dbReference>
<evidence type="ECO:0000313" key="3">
    <source>
        <dbReference type="EMBL" id="MBK0332633.1"/>
    </source>
</evidence>
<comment type="caution">
    <text evidence="3">The sequence shown here is derived from an EMBL/GenBank/DDBJ whole genome shotgun (WGS) entry which is preliminary data.</text>
</comment>
<dbReference type="EMBL" id="JAEDAJ010000011">
    <property type="protein sequence ID" value="MBK0332633.1"/>
    <property type="molecule type" value="Genomic_DNA"/>
</dbReference>
<dbReference type="Proteomes" id="UP000612352">
    <property type="component" value="Unassembled WGS sequence"/>
</dbReference>
<feature type="domain" description="Activator of Hsp90 ATPase homologue 1/2-like C-terminal" evidence="2">
    <location>
        <begin position="29"/>
        <end position="162"/>
    </location>
</feature>
<evidence type="ECO:0000259" key="2">
    <source>
        <dbReference type="Pfam" id="PF08327"/>
    </source>
</evidence>
<sequence>MSTGAPLTTARISADPDLPVVRIERDFHASPQQVLRAHTDPELFARWIGPHDLTTRITRWDATTGGAWAYAAFRTDDPEGESYSFHGSFHDVLPDRIVQTFTYDAWPEAVTLETVRVEDLGNGRTRLHGCSLYDSFASREQMLASDMERGVQQGYEALDALLAERGEQR</sequence>
<evidence type="ECO:0000313" key="4">
    <source>
        <dbReference type="Proteomes" id="UP000612352"/>
    </source>
</evidence>
<dbReference type="RefSeq" id="WP_200503534.1">
    <property type="nucleotide sequence ID" value="NZ_JAEDAJ010000011.1"/>
</dbReference>